<keyword evidence="3" id="KW-1185">Reference proteome</keyword>
<accession>A0A267FPN0</accession>
<dbReference type="Proteomes" id="UP000215902">
    <property type="component" value="Unassembled WGS sequence"/>
</dbReference>
<gene>
    <name evidence="2" type="ORF">BOX15_Mlig024892g2</name>
</gene>
<dbReference type="EMBL" id="NIVC01000909">
    <property type="protein sequence ID" value="PAA74989.1"/>
    <property type="molecule type" value="Genomic_DNA"/>
</dbReference>
<evidence type="ECO:0000256" key="1">
    <source>
        <dbReference type="SAM" id="Coils"/>
    </source>
</evidence>
<organism evidence="2 3">
    <name type="scientific">Macrostomum lignano</name>
    <dbReference type="NCBI Taxonomy" id="282301"/>
    <lineage>
        <taxon>Eukaryota</taxon>
        <taxon>Metazoa</taxon>
        <taxon>Spiralia</taxon>
        <taxon>Lophotrochozoa</taxon>
        <taxon>Platyhelminthes</taxon>
        <taxon>Rhabditophora</taxon>
        <taxon>Macrostomorpha</taxon>
        <taxon>Macrostomida</taxon>
        <taxon>Macrostomidae</taxon>
        <taxon>Macrostomum</taxon>
    </lineage>
</organism>
<dbReference type="SUPFAM" id="SSF63829">
    <property type="entry name" value="Calcium-dependent phosphotriesterase"/>
    <property type="match status" value="1"/>
</dbReference>
<protein>
    <submittedName>
        <fullName evidence="2">Uncharacterized protein</fullName>
    </submittedName>
</protein>
<evidence type="ECO:0000313" key="2">
    <source>
        <dbReference type="EMBL" id="PAA74989.1"/>
    </source>
</evidence>
<name>A0A267FPN0_9PLAT</name>
<evidence type="ECO:0000313" key="3">
    <source>
        <dbReference type="Proteomes" id="UP000215902"/>
    </source>
</evidence>
<comment type="caution">
    <text evidence="2">The sequence shown here is derived from an EMBL/GenBank/DDBJ whole genome shotgun (WGS) entry which is preliminary data.</text>
</comment>
<proteinExistence type="predicted"/>
<sequence>MSTTEEPNAVCSSRACRSPASDRSPLSGLQLCQLHMQRDLAKLTQRKDELVQMLRLIGDSSDRSLLRVEQSALAAEIDDVNDEFDALQEKLQRWRERILCRVQAAHDSVSDRLNDASEAEQCEKDISNACEANDMRKVMDLTSSAELWLEDANERLEQFTEARVKLHSRQGSARRGLSAVYVKVRSVGDASCGVKQLNYIIDKHMGDVTKRCWLDDATTDSSEAVYSSLVCLPEASATIDGLENSPCHLTACCNTSGFGYDSTGKVASCESSTSKLTPLPQSCLFVSFQNKTADHLLVTSLDGAVRVKYYTDLDWDEWISGLHCDNDRQMLFIAQFLVITVTNLGGAVRRVITGDTLNQSNLRITAIAGSLDKVFALNRALGNVLVISKNSGKLEFSIDVSGFDVDGLDELCLHDNKLLLLNFRSGLIHRVCTITGQVLAAYPDLYDDLELVLPGQVVMDSRGLMYVSENGGQFVRVLSCWNGSLIQTLIVAKLQPSDDMYRFGLAVIEAEDATSSLVVANERDNSLLVFYFI</sequence>
<dbReference type="AlphaFoldDB" id="A0A267FPN0"/>
<keyword evidence="1" id="KW-0175">Coiled coil</keyword>
<reference evidence="2 3" key="1">
    <citation type="submission" date="2017-06" db="EMBL/GenBank/DDBJ databases">
        <title>A platform for efficient transgenesis in Macrostomum lignano, a flatworm model organism for stem cell research.</title>
        <authorList>
            <person name="Berezikov E."/>
        </authorList>
    </citation>
    <scope>NUCLEOTIDE SEQUENCE [LARGE SCALE GENOMIC DNA]</scope>
    <source>
        <strain evidence="2">DV1</strain>
        <tissue evidence="2">Whole organism</tissue>
    </source>
</reference>
<feature type="coiled-coil region" evidence="1">
    <location>
        <begin position="70"/>
        <end position="97"/>
    </location>
</feature>